<evidence type="ECO:0000313" key="1">
    <source>
        <dbReference type="EMBL" id="MBM7694856.1"/>
    </source>
</evidence>
<protein>
    <submittedName>
        <fullName evidence="1">Uncharacterized protein</fullName>
    </submittedName>
</protein>
<reference evidence="1 2" key="1">
    <citation type="submission" date="2021-01" db="EMBL/GenBank/DDBJ databases">
        <title>Genomic Encyclopedia of Type Strains, Phase IV (KMG-IV): sequencing the most valuable type-strain genomes for metagenomic binning, comparative biology and taxonomic classification.</title>
        <authorList>
            <person name="Goeker M."/>
        </authorList>
    </citation>
    <scope>NUCLEOTIDE SEQUENCE [LARGE SCALE GENOMIC DNA]</scope>
    <source>
        <strain evidence="1 2">DSM 105482</strain>
    </source>
</reference>
<dbReference type="Proteomes" id="UP000823486">
    <property type="component" value="Unassembled WGS sequence"/>
</dbReference>
<dbReference type="RefSeq" id="WP_204548475.1">
    <property type="nucleotide sequence ID" value="NZ_JAFBFI010000043.1"/>
</dbReference>
<evidence type="ECO:0000313" key="2">
    <source>
        <dbReference type="Proteomes" id="UP000823486"/>
    </source>
</evidence>
<keyword evidence="2" id="KW-1185">Reference proteome</keyword>
<name>A0ABS2QRI5_9BACI</name>
<sequence>MSFDLARIMLTTLKQYSNCEISLTFNDNNQQPVLSVCYKEKFFEVTNIQTLVVDRYENIESTIVAIDNVIKDNFQKTSI</sequence>
<accession>A0ABS2QRI5</accession>
<comment type="caution">
    <text evidence="1">The sequence shown here is derived from an EMBL/GenBank/DDBJ whole genome shotgun (WGS) entry which is preliminary data.</text>
</comment>
<organism evidence="1 2">
    <name type="scientific">Peribacillus deserti</name>
    <dbReference type="NCBI Taxonomy" id="673318"/>
    <lineage>
        <taxon>Bacteria</taxon>
        <taxon>Bacillati</taxon>
        <taxon>Bacillota</taxon>
        <taxon>Bacilli</taxon>
        <taxon>Bacillales</taxon>
        <taxon>Bacillaceae</taxon>
        <taxon>Peribacillus</taxon>
    </lineage>
</organism>
<gene>
    <name evidence="1" type="ORF">JOC77_004335</name>
</gene>
<proteinExistence type="predicted"/>
<dbReference type="EMBL" id="JAFBFI010000043">
    <property type="protein sequence ID" value="MBM7694856.1"/>
    <property type="molecule type" value="Genomic_DNA"/>
</dbReference>